<dbReference type="Proteomes" id="UP000663834">
    <property type="component" value="Unassembled WGS sequence"/>
</dbReference>
<gene>
    <name evidence="1" type="ORF">KQP761_LOCUS11296</name>
    <name evidence="2" type="ORF">MBJ925_LOCUS24475</name>
</gene>
<dbReference type="OrthoDB" id="9982566at2759"/>
<accession>A0A815NQD1</accession>
<proteinExistence type="predicted"/>
<name>A0A815NQD1_9BILA</name>
<dbReference type="Proteomes" id="UP000663824">
    <property type="component" value="Unassembled WGS sequence"/>
</dbReference>
<organism evidence="1 3">
    <name type="scientific">Rotaria magnacalcarata</name>
    <dbReference type="NCBI Taxonomy" id="392030"/>
    <lineage>
        <taxon>Eukaryota</taxon>
        <taxon>Metazoa</taxon>
        <taxon>Spiralia</taxon>
        <taxon>Gnathifera</taxon>
        <taxon>Rotifera</taxon>
        <taxon>Eurotatoria</taxon>
        <taxon>Bdelloidea</taxon>
        <taxon>Philodinida</taxon>
        <taxon>Philodinidae</taxon>
        <taxon>Rotaria</taxon>
    </lineage>
</organism>
<protein>
    <submittedName>
        <fullName evidence="1">Uncharacterized protein</fullName>
    </submittedName>
</protein>
<dbReference type="EMBL" id="CAJNOW010005014">
    <property type="protein sequence ID" value="CAF1436496.1"/>
    <property type="molecule type" value="Genomic_DNA"/>
</dbReference>
<evidence type="ECO:0000313" key="1">
    <source>
        <dbReference type="EMBL" id="CAF1436496.1"/>
    </source>
</evidence>
<reference evidence="1" key="1">
    <citation type="submission" date="2021-02" db="EMBL/GenBank/DDBJ databases">
        <authorList>
            <person name="Nowell W R."/>
        </authorList>
    </citation>
    <scope>NUCLEOTIDE SEQUENCE</scope>
</reference>
<evidence type="ECO:0000313" key="3">
    <source>
        <dbReference type="Proteomes" id="UP000663834"/>
    </source>
</evidence>
<comment type="caution">
    <text evidence="1">The sequence shown here is derived from an EMBL/GenBank/DDBJ whole genome shotgun (WGS) entry which is preliminary data.</text>
</comment>
<sequence length="285" mass="33236">MKMLCGFGRRRFRNRFVAFLTTIVICSIISFILGSNPKIITNARNITNIEKLGSRLFCVLVHTKPTHEKFLNFTDITWTKGCHKIIVVRHKPLPTSDNDLHPAQNPYHIDLWKHILASIRQSVRFYELISTKDSMVIVPPSTFVFREKLVSLFETSTKNAESPFIIIYEQTDAHAYILNGPALHHIRNTKLIDSCLQQSYPGARETYLWKCVKTKLRDQQKDSICENNQCFIQYHRNPLTITDIKNGFCLQSNFRECQSITLLYPVTFSDMIMLDFFKYRLKPKP</sequence>
<dbReference type="AlphaFoldDB" id="A0A815NQD1"/>
<evidence type="ECO:0000313" key="2">
    <source>
        <dbReference type="EMBL" id="CAF2112766.1"/>
    </source>
</evidence>
<dbReference type="EMBL" id="CAJNRE010012704">
    <property type="protein sequence ID" value="CAF2112766.1"/>
    <property type="molecule type" value="Genomic_DNA"/>
</dbReference>